<organism evidence="4 5">
    <name type="scientific">Sedimenticola selenatireducens</name>
    <dbReference type="NCBI Taxonomy" id="191960"/>
    <lineage>
        <taxon>Bacteria</taxon>
        <taxon>Pseudomonadati</taxon>
        <taxon>Pseudomonadota</taxon>
        <taxon>Gammaproteobacteria</taxon>
        <taxon>Chromatiales</taxon>
        <taxon>Sedimenticolaceae</taxon>
        <taxon>Sedimenticola</taxon>
    </lineage>
</organism>
<dbReference type="PROSITE" id="PS00194">
    <property type="entry name" value="THIOREDOXIN_1"/>
    <property type="match status" value="1"/>
</dbReference>
<dbReference type="PANTHER" id="PTHR42852">
    <property type="entry name" value="THIOL:DISULFIDE INTERCHANGE PROTEIN DSBE"/>
    <property type="match status" value="1"/>
</dbReference>
<reference evidence="4 5" key="1">
    <citation type="submission" date="2017-11" db="EMBL/GenBank/DDBJ databases">
        <title>Genome-resolved metagenomics identifies genetic mobility, metabolic interactions, and unexpected diversity in perchlorate-reducing communities.</title>
        <authorList>
            <person name="Barnum T.P."/>
            <person name="Figueroa I.A."/>
            <person name="Carlstrom C.I."/>
            <person name="Lucas L.N."/>
            <person name="Engelbrektson A.L."/>
            <person name="Coates J.D."/>
        </authorList>
    </citation>
    <scope>NUCLEOTIDE SEQUENCE [LARGE SCALE GENOMIC DNA]</scope>
    <source>
        <strain evidence="4">BM301</strain>
    </source>
</reference>
<dbReference type="GO" id="GO:0016209">
    <property type="term" value="F:antioxidant activity"/>
    <property type="evidence" value="ECO:0007669"/>
    <property type="project" value="InterPro"/>
</dbReference>
<dbReference type="PROSITE" id="PS51352">
    <property type="entry name" value="THIOREDOXIN_2"/>
    <property type="match status" value="1"/>
</dbReference>
<keyword evidence="2" id="KW-0732">Signal</keyword>
<keyword evidence="1" id="KW-0676">Redox-active center</keyword>
<sequence length="170" mass="19185">MIKMSIMRRITRYSLLIFCLALLSDACAEEQPVYDLQGNQRSLAEFQGKWRLVNYWATWCTPCLEEIPELVQFHARHKDKDAVVIGINMEQLDAEALTIFMDELSINYPVWVASPSQQTALGPLSGLPTSFLVSPQGEVVARQVGVVSAHMIERFIARQTESAEIATQQK</sequence>
<evidence type="ECO:0000313" key="5">
    <source>
        <dbReference type="Proteomes" id="UP000235015"/>
    </source>
</evidence>
<dbReference type="Pfam" id="PF00578">
    <property type="entry name" value="AhpC-TSA"/>
    <property type="match status" value="1"/>
</dbReference>
<dbReference type="InterPro" id="IPR036249">
    <property type="entry name" value="Thioredoxin-like_sf"/>
</dbReference>
<evidence type="ECO:0000256" key="2">
    <source>
        <dbReference type="SAM" id="SignalP"/>
    </source>
</evidence>
<dbReference type="STRING" id="1111735.GCA_000428045_03962"/>
<name>A0A2N6CZH2_9GAMM</name>
<dbReference type="EMBL" id="PKUN01000003">
    <property type="protein sequence ID" value="PLX62790.1"/>
    <property type="molecule type" value="Genomic_DNA"/>
</dbReference>
<evidence type="ECO:0000313" key="4">
    <source>
        <dbReference type="EMBL" id="PLX62790.1"/>
    </source>
</evidence>
<dbReference type="Proteomes" id="UP000235015">
    <property type="component" value="Unassembled WGS sequence"/>
</dbReference>
<dbReference type="InterPro" id="IPR013766">
    <property type="entry name" value="Thioredoxin_domain"/>
</dbReference>
<evidence type="ECO:0000259" key="3">
    <source>
        <dbReference type="PROSITE" id="PS51352"/>
    </source>
</evidence>
<dbReference type="AlphaFoldDB" id="A0A2N6CZH2"/>
<feature type="domain" description="Thioredoxin" evidence="3">
    <location>
        <begin position="22"/>
        <end position="161"/>
    </location>
</feature>
<gene>
    <name evidence="4" type="ORF">C0630_04230</name>
</gene>
<comment type="caution">
    <text evidence="4">The sequence shown here is derived from an EMBL/GenBank/DDBJ whole genome shotgun (WGS) entry which is preliminary data.</text>
</comment>
<evidence type="ECO:0000256" key="1">
    <source>
        <dbReference type="ARBA" id="ARBA00023284"/>
    </source>
</evidence>
<dbReference type="Gene3D" id="3.40.30.10">
    <property type="entry name" value="Glutaredoxin"/>
    <property type="match status" value="1"/>
</dbReference>
<protein>
    <submittedName>
        <fullName evidence="4">TlpA family protein disulfide reductase</fullName>
    </submittedName>
</protein>
<dbReference type="PANTHER" id="PTHR42852:SF13">
    <property type="entry name" value="PROTEIN DIPZ"/>
    <property type="match status" value="1"/>
</dbReference>
<dbReference type="InterPro" id="IPR000866">
    <property type="entry name" value="AhpC/TSA"/>
</dbReference>
<feature type="chain" id="PRO_5014989214" evidence="2">
    <location>
        <begin position="29"/>
        <end position="170"/>
    </location>
</feature>
<dbReference type="CDD" id="cd02966">
    <property type="entry name" value="TlpA_like_family"/>
    <property type="match status" value="1"/>
</dbReference>
<dbReference type="InterPro" id="IPR017937">
    <property type="entry name" value="Thioredoxin_CS"/>
</dbReference>
<feature type="signal peptide" evidence="2">
    <location>
        <begin position="1"/>
        <end position="28"/>
    </location>
</feature>
<dbReference type="SUPFAM" id="SSF52833">
    <property type="entry name" value="Thioredoxin-like"/>
    <property type="match status" value="1"/>
</dbReference>
<dbReference type="InterPro" id="IPR050553">
    <property type="entry name" value="Thioredoxin_ResA/DsbE_sf"/>
</dbReference>
<dbReference type="GO" id="GO:0015036">
    <property type="term" value="F:disulfide oxidoreductase activity"/>
    <property type="evidence" value="ECO:0007669"/>
    <property type="project" value="UniProtKB-ARBA"/>
</dbReference>
<accession>A0A2N6CZH2</accession>
<proteinExistence type="predicted"/>